<evidence type="ECO:0000256" key="1">
    <source>
        <dbReference type="ARBA" id="ARBA00023015"/>
    </source>
</evidence>
<dbReference type="Proteomes" id="UP000739411">
    <property type="component" value="Unassembled WGS sequence"/>
</dbReference>
<dbReference type="InterPro" id="IPR011075">
    <property type="entry name" value="TetR_C"/>
</dbReference>
<comment type="caution">
    <text evidence="4">The sequence shown here is derived from an EMBL/GenBank/DDBJ whole genome shotgun (WGS) entry which is preliminary data.</text>
</comment>
<evidence type="ECO:0000313" key="5">
    <source>
        <dbReference type="Proteomes" id="UP000739411"/>
    </source>
</evidence>
<dbReference type="InterPro" id="IPR036271">
    <property type="entry name" value="Tet_transcr_reg_TetR-rel_C_sf"/>
</dbReference>
<reference evidence="4 5" key="1">
    <citation type="submission" date="2020-10" db="EMBL/GenBank/DDBJ databases">
        <title>Connecting structure to function with the recovery of over 1000 high-quality activated sludge metagenome-assembled genomes encoding full-length rRNA genes using long-read sequencing.</title>
        <authorList>
            <person name="Singleton C.M."/>
            <person name="Petriglieri F."/>
            <person name="Kristensen J.M."/>
            <person name="Kirkegaard R.H."/>
            <person name="Michaelsen T.Y."/>
            <person name="Andersen M.H."/>
            <person name="Karst S.M."/>
            <person name="Dueholm M.S."/>
            <person name="Nielsen P.H."/>
            <person name="Albertsen M."/>
        </authorList>
    </citation>
    <scope>NUCLEOTIDE SEQUENCE [LARGE SCALE GENOMIC DNA]</scope>
    <source>
        <strain evidence="4">EsbW_18-Q3-R4-48_BATAC.463</strain>
    </source>
</reference>
<name>A0A935MSK3_9RHOO</name>
<sequence>MLAQYRQLLMRLLEAAAQRGDLDKNINQQAAASLFIGSIQGLVMQSMVAGSPLAMREQAEAVLAIFERGIASQNSGDAT</sequence>
<dbReference type="Gene3D" id="1.10.357.10">
    <property type="entry name" value="Tetracycline Repressor, domain 2"/>
    <property type="match status" value="1"/>
</dbReference>
<dbReference type="EMBL" id="JADJMS010000011">
    <property type="protein sequence ID" value="MBK7414649.1"/>
    <property type="molecule type" value="Genomic_DNA"/>
</dbReference>
<dbReference type="Pfam" id="PF16925">
    <property type="entry name" value="TetR_C_13"/>
    <property type="match status" value="1"/>
</dbReference>
<keyword evidence="2" id="KW-0804">Transcription</keyword>
<proteinExistence type="predicted"/>
<dbReference type="AlphaFoldDB" id="A0A935MSK3"/>
<feature type="domain" description="Tetracyclin repressor-like C-terminal" evidence="3">
    <location>
        <begin position="2"/>
        <end position="61"/>
    </location>
</feature>
<organism evidence="4 5">
    <name type="scientific">Candidatus Dechloromonas phosphorivorans</name>
    <dbReference type="NCBI Taxonomy" id="2899244"/>
    <lineage>
        <taxon>Bacteria</taxon>
        <taxon>Pseudomonadati</taxon>
        <taxon>Pseudomonadota</taxon>
        <taxon>Betaproteobacteria</taxon>
        <taxon>Rhodocyclales</taxon>
        <taxon>Azonexaceae</taxon>
        <taxon>Dechloromonas</taxon>
    </lineage>
</organism>
<keyword evidence="1" id="KW-0805">Transcription regulation</keyword>
<evidence type="ECO:0000313" key="4">
    <source>
        <dbReference type="EMBL" id="MBK7414649.1"/>
    </source>
</evidence>
<evidence type="ECO:0000259" key="3">
    <source>
        <dbReference type="Pfam" id="PF16925"/>
    </source>
</evidence>
<protein>
    <recommendedName>
        <fullName evidence="3">Tetracyclin repressor-like C-terminal domain-containing protein</fullName>
    </recommendedName>
</protein>
<dbReference type="SUPFAM" id="SSF48498">
    <property type="entry name" value="Tetracyclin repressor-like, C-terminal domain"/>
    <property type="match status" value="1"/>
</dbReference>
<gene>
    <name evidence="4" type="ORF">IPJ38_05555</name>
</gene>
<accession>A0A935MSK3</accession>
<evidence type="ECO:0000256" key="2">
    <source>
        <dbReference type="ARBA" id="ARBA00023163"/>
    </source>
</evidence>